<keyword evidence="2" id="KW-1185">Reference proteome</keyword>
<accession>A0A9X2FC24</accession>
<evidence type="ECO:0000313" key="1">
    <source>
        <dbReference type="EMBL" id="MCO6045398.1"/>
    </source>
</evidence>
<evidence type="ECO:0000313" key="2">
    <source>
        <dbReference type="Proteomes" id="UP001155241"/>
    </source>
</evidence>
<name>A0A9X2FC24_9BACT</name>
<protein>
    <submittedName>
        <fullName evidence="1">Uncharacterized protein</fullName>
    </submittedName>
</protein>
<dbReference type="RefSeq" id="WP_252853512.1">
    <property type="nucleotide sequence ID" value="NZ_JAMXLR010000055.1"/>
</dbReference>
<organism evidence="1 2">
    <name type="scientific">Aeoliella straminimaris</name>
    <dbReference type="NCBI Taxonomy" id="2954799"/>
    <lineage>
        <taxon>Bacteria</taxon>
        <taxon>Pseudomonadati</taxon>
        <taxon>Planctomycetota</taxon>
        <taxon>Planctomycetia</taxon>
        <taxon>Pirellulales</taxon>
        <taxon>Lacipirellulaceae</taxon>
        <taxon>Aeoliella</taxon>
    </lineage>
</organism>
<sequence length="202" mass="23064">MARRREGLRGRHDLRRETDMAAIGWLGYARLAHFSKPKHERQLYRAIKRHKMHRIVEVGIGSAERAIGLITTAQRFGGEGAVSYTGLDWFEEREAPAAPLPLIHAHRQLQLTGARIRLVPGYPPATLPQIANTLQRTDLILISAAVDDASLDRAWFYFPRMCHSETLVLREIRENQELSRYEPIAVAELERRAAQRESRKAA</sequence>
<dbReference type="AlphaFoldDB" id="A0A9X2FC24"/>
<proteinExistence type="predicted"/>
<dbReference type="EMBL" id="JAMXLR010000055">
    <property type="protein sequence ID" value="MCO6045398.1"/>
    <property type="molecule type" value="Genomic_DNA"/>
</dbReference>
<gene>
    <name evidence="1" type="ORF">NG895_15925</name>
</gene>
<reference evidence="1" key="1">
    <citation type="submission" date="2022-06" db="EMBL/GenBank/DDBJ databases">
        <title>Aeoliella straminimaris, a novel planctomycete from sediments.</title>
        <authorList>
            <person name="Vitorino I.R."/>
            <person name="Lage O.M."/>
        </authorList>
    </citation>
    <scope>NUCLEOTIDE SEQUENCE</scope>
    <source>
        <strain evidence="1">ICT_H6.2</strain>
    </source>
</reference>
<dbReference type="Proteomes" id="UP001155241">
    <property type="component" value="Unassembled WGS sequence"/>
</dbReference>
<comment type="caution">
    <text evidence="1">The sequence shown here is derived from an EMBL/GenBank/DDBJ whole genome shotgun (WGS) entry which is preliminary data.</text>
</comment>